<sequence length="66" mass="6708">MDEVRGGPHGTAHLGMPASIGIVDLPEALGCHTRDENGPSTTVTMTSSAATDRASAGQAAGLHRRL</sequence>
<feature type="compositionally biased region" description="Low complexity" evidence="1">
    <location>
        <begin position="40"/>
        <end position="51"/>
    </location>
</feature>
<organism evidence="2 3">
    <name type="scientific">Nonomuraea terrae</name>
    <dbReference type="NCBI Taxonomy" id="2530383"/>
    <lineage>
        <taxon>Bacteria</taxon>
        <taxon>Bacillati</taxon>
        <taxon>Actinomycetota</taxon>
        <taxon>Actinomycetes</taxon>
        <taxon>Streptosporangiales</taxon>
        <taxon>Streptosporangiaceae</taxon>
        <taxon>Nonomuraea</taxon>
    </lineage>
</organism>
<protein>
    <submittedName>
        <fullName evidence="2">Uncharacterized protein</fullName>
    </submittedName>
</protein>
<dbReference type="AlphaFoldDB" id="A0A4R4YCK6"/>
<evidence type="ECO:0000256" key="1">
    <source>
        <dbReference type="SAM" id="MobiDB-lite"/>
    </source>
</evidence>
<proteinExistence type="predicted"/>
<feature type="region of interest" description="Disordered" evidence="1">
    <location>
        <begin position="33"/>
        <end position="66"/>
    </location>
</feature>
<keyword evidence="3" id="KW-1185">Reference proteome</keyword>
<dbReference type="EMBL" id="SMKQ01000128">
    <property type="protein sequence ID" value="TDD42345.1"/>
    <property type="molecule type" value="Genomic_DNA"/>
</dbReference>
<dbReference type="RefSeq" id="WP_132618082.1">
    <property type="nucleotide sequence ID" value="NZ_SMKQ01000128.1"/>
</dbReference>
<reference evidence="2 3" key="1">
    <citation type="submission" date="2019-03" db="EMBL/GenBank/DDBJ databases">
        <title>Draft genome sequences of novel Actinobacteria.</title>
        <authorList>
            <person name="Sahin N."/>
            <person name="Ay H."/>
            <person name="Saygin H."/>
        </authorList>
    </citation>
    <scope>NUCLEOTIDE SEQUENCE [LARGE SCALE GENOMIC DNA]</scope>
    <source>
        <strain evidence="2 3">CH32</strain>
    </source>
</reference>
<gene>
    <name evidence="2" type="ORF">E1286_30940</name>
</gene>
<evidence type="ECO:0000313" key="2">
    <source>
        <dbReference type="EMBL" id="TDD42345.1"/>
    </source>
</evidence>
<name>A0A4R4YCK6_9ACTN</name>
<accession>A0A4R4YCK6</accession>
<comment type="caution">
    <text evidence="2">The sequence shown here is derived from an EMBL/GenBank/DDBJ whole genome shotgun (WGS) entry which is preliminary data.</text>
</comment>
<dbReference type="Proteomes" id="UP000295302">
    <property type="component" value="Unassembled WGS sequence"/>
</dbReference>
<evidence type="ECO:0000313" key="3">
    <source>
        <dbReference type="Proteomes" id="UP000295302"/>
    </source>
</evidence>